<dbReference type="AlphaFoldDB" id="A0A8X8WA72"/>
<reference evidence="2" key="2">
    <citation type="submission" date="2020-08" db="EMBL/GenBank/DDBJ databases">
        <title>Plant Genome Project.</title>
        <authorList>
            <person name="Zhang R.-G."/>
        </authorList>
    </citation>
    <scope>NUCLEOTIDE SEQUENCE</scope>
    <source>
        <strain evidence="2">Huo1</strain>
        <tissue evidence="2">Leaf</tissue>
    </source>
</reference>
<feature type="region of interest" description="Disordered" evidence="1">
    <location>
        <begin position="205"/>
        <end position="236"/>
    </location>
</feature>
<feature type="compositionally biased region" description="Polar residues" evidence="1">
    <location>
        <begin position="223"/>
        <end position="236"/>
    </location>
</feature>
<proteinExistence type="predicted"/>
<comment type="caution">
    <text evidence="2">The sequence shown here is derived from an EMBL/GenBank/DDBJ whole genome shotgun (WGS) entry which is preliminary data.</text>
</comment>
<organism evidence="2">
    <name type="scientific">Salvia splendens</name>
    <name type="common">Scarlet sage</name>
    <dbReference type="NCBI Taxonomy" id="180675"/>
    <lineage>
        <taxon>Eukaryota</taxon>
        <taxon>Viridiplantae</taxon>
        <taxon>Streptophyta</taxon>
        <taxon>Embryophyta</taxon>
        <taxon>Tracheophyta</taxon>
        <taxon>Spermatophyta</taxon>
        <taxon>Magnoliopsida</taxon>
        <taxon>eudicotyledons</taxon>
        <taxon>Gunneridae</taxon>
        <taxon>Pentapetalae</taxon>
        <taxon>asterids</taxon>
        <taxon>lamiids</taxon>
        <taxon>Lamiales</taxon>
        <taxon>Lamiaceae</taxon>
        <taxon>Nepetoideae</taxon>
        <taxon>Mentheae</taxon>
        <taxon>Salviinae</taxon>
        <taxon>Salvia</taxon>
        <taxon>Salvia subgen. Calosphace</taxon>
        <taxon>core Calosphace</taxon>
    </lineage>
</organism>
<dbReference type="Proteomes" id="UP000298416">
    <property type="component" value="Unassembled WGS sequence"/>
</dbReference>
<sequence>MLAYLSHRNRTVSIFIDGGKRLEDGFVEKSQEVVAENIGQNVGDNEELSCDIDVNYYPSQSEESDNELTDIELFDENDSACAVKERKMVVGDDISKLLDAGVGNDENENISDYASSDSDVHSFESDDNDDDIGRFKCSSRGTRKEHPQMSISANANARQVANACQVKERALARKGVGVIGFEESGNIYMRMSSHNKVIHVNKEISSTSSSRIRQSNVMKVCSPQESQSKPTQGNDD</sequence>
<name>A0A8X8WA72_SALSN</name>
<feature type="region of interest" description="Disordered" evidence="1">
    <location>
        <begin position="105"/>
        <end position="149"/>
    </location>
</feature>
<gene>
    <name evidence="2" type="ORF">SASPL_148635</name>
</gene>
<keyword evidence="3" id="KW-1185">Reference proteome</keyword>
<dbReference type="EMBL" id="PNBA02000019">
    <property type="protein sequence ID" value="KAG6390890.1"/>
    <property type="molecule type" value="Genomic_DNA"/>
</dbReference>
<evidence type="ECO:0000313" key="2">
    <source>
        <dbReference type="EMBL" id="KAG6390890.1"/>
    </source>
</evidence>
<reference evidence="2" key="1">
    <citation type="submission" date="2018-01" db="EMBL/GenBank/DDBJ databases">
        <authorList>
            <person name="Mao J.F."/>
        </authorList>
    </citation>
    <scope>NUCLEOTIDE SEQUENCE</scope>
    <source>
        <strain evidence="2">Huo1</strain>
        <tissue evidence="2">Leaf</tissue>
    </source>
</reference>
<evidence type="ECO:0000313" key="3">
    <source>
        <dbReference type="Proteomes" id="UP000298416"/>
    </source>
</evidence>
<feature type="compositionally biased region" description="Low complexity" evidence="1">
    <location>
        <begin position="205"/>
        <end position="215"/>
    </location>
</feature>
<protein>
    <submittedName>
        <fullName evidence="2">Uncharacterized protein</fullName>
    </submittedName>
</protein>
<accession>A0A8X8WA72</accession>
<evidence type="ECO:0000256" key="1">
    <source>
        <dbReference type="SAM" id="MobiDB-lite"/>
    </source>
</evidence>